<evidence type="ECO:0000256" key="8">
    <source>
        <dbReference type="ARBA" id="ARBA00023180"/>
    </source>
</evidence>
<dbReference type="Pfam" id="PF12032">
    <property type="entry name" value="CLIP"/>
    <property type="match status" value="1"/>
</dbReference>
<dbReference type="AlphaFoldDB" id="A0A8U0WIS1"/>
<reference evidence="13" key="1">
    <citation type="submission" date="2025-08" db="UniProtKB">
        <authorList>
            <consortium name="RefSeq"/>
        </authorList>
    </citation>
    <scope>IDENTIFICATION</scope>
    <source>
        <tissue evidence="13">Whole body pupa</tissue>
    </source>
</reference>
<evidence type="ECO:0000259" key="11">
    <source>
        <dbReference type="PROSITE" id="PS51888"/>
    </source>
</evidence>
<keyword evidence="1" id="KW-0645">Protease</keyword>
<keyword evidence="5" id="KW-0106">Calcium</keyword>
<dbReference type="KEGG" id="gfs:119634590"/>
<dbReference type="InterPro" id="IPR001254">
    <property type="entry name" value="Trypsin_dom"/>
</dbReference>
<evidence type="ECO:0000256" key="7">
    <source>
        <dbReference type="ARBA" id="ARBA00023157"/>
    </source>
</evidence>
<keyword evidence="4" id="KW-0720">Serine protease</keyword>
<evidence type="ECO:0000256" key="5">
    <source>
        <dbReference type="ARBA" id="ARBA00022837"/>
    </source>
</evidence>
<dbReference type="GeneID" id="119634590"/>
<feature type="domain" description="Clip" evidence="11">
    <location>
        <begin position="133"/>
        <end position="186"/>
    </location>
</feature>
<dbReference type="SMART" id="SM00680">
    <property type="entry name" value="CLIP"/>
    <property type="match status" value="1"/>
</dbReference>
<evidence type="ECO:0000256" key="4">
    <source>
        <dbReference type="ARBA" id="ARBA00022825"/>
    </source>
</evidence>
<dbReference type="FunFam" id="2.40.10.10:FF:000028">
    <property type="entry name" value="Serine protease easter"/>
    <property type="match status" value="1"/>
</dbReference>
<keyword evidence="3" id="KW-0378">Hydrolase</keyword>
<dbReference type="InterPro" id="IPR022700">
    <property type="entry name" value="CLIP"/>
</dbReference>
<dbReference type="InterPro" id="IPR038565">
    <property type="entry name" value="CLIP_sf"/>
</dbReference>
<keyword evidence="12" id="KW-1185">Reference proteome</keyword>
<evidence type="ECO:0000256" key="2">
    <source>
        <dbReference type="ARBA" id="ARBA00022729"/>
    </source>
</evidence>
<dbReference type="Pfam" id="PF00089">
    <property type="entry name" value="Trypsin"/>
    <property type="match status" value="1"/>
</dbReference>
<evidence type="ECO:0000256" key="9">
    <source>
        <dbReference type="ARBA" id="ARBA00024195"/>
    </source>
</evidence>
<gene>
    <name evidence="13" type="primary">LOC119634590</name>
</gene>
<keyword evidence="6" id="KW-0865">Zymogen</keyword>
<evidence type="ECO:0000313" key="12">
    <source>
        <dbReference type="Proteomes" id="UP000092443"/>
    </source>
</evidence>
<dbReference type="SUPFAM" id="SSF50494">
    <property type="entry name" value="Trypsin-like serine proteases"/>
    <property type="match status" value="1"/>
</dbReference>
<dbReference type="InterPro" id="IPR009003">
    <property type="entry name" value="Peptidase_S1_PA"/>
</dbReference>
<dbReference type="GO" id="GO:0004252">
    <property type="term" value="F:serine-type endopeptidase activity"/>
    <property type="evidence" value="ECO:0007669"/>
    <property type="project" value="InterPro"/>
</dbReference>
<dbReference type="Proteomes" id="UP000092443">
    <property type="component" value="Unplaced"/>
</dbReference>
<name>A0A8U0WIS1_9MUSC</name>
<keyword evidence="7" id="KW-1015">Disulfide bond</keyword>
<dbReference type="InterPro" id="IPR043504">
    <property type="entry name" value="Peptidase_S1_PA_chymotrypsin"/>
</dbReference>
<dbReference type="Gene3D" id="2.40.10.10">
    <property type="entry name" value="Trypsin-like serine proteases"/>
    <property type="match status" value="2"/>
</dbReference>
<dbReference type="PROSITE" id="PS51888">
    <property type="entry name" value="CLIP"/>
    <property type="match status" value="1"/>
</dbReference>
<sequence>MAAWSHKTIHQNTSSHYVPTLNSYKAIIISKISGLRQICAVEEDIVVDNFSRICMLLWKTATLKQSGGRITPLRGMVTLGTRSGRPKESNGPSPDVLGPLGTPINRLKVGHFHIFARMRGSEERRICGENYGECLNSSHEKGLCVLLQDCEYLVNALLTSPRKNSHTEYLSRIQCGIKNDKPLVCCLKLTSKVASTLDSLNSKIALLPRFEQCAQSTTVQTSNNGNIAKVKQYPWKALLEHTKGNRKRYKCEGSLISASYVITVSHCVSGRLSLLKWHLTGVRFGQWNSEENSDCKNGKNANNSCASSHINVAIEYAVPHPLYSLKAKNQLHDIALIRLAEVVHFTDFVKPICLPLNKEERIIDFKSLIMEEAGWNLNFIKTKIQGVAALKYHRMYMKRNIRLANSQFYVESQEPRYTLRKLGSPAVTLCPNPSNGCKRIRPYYTLAGLLSFYPRSSYKIKVYTKIQQYIGWILETIEE</sequence>
<dbReference type="GO" id="GO:0006508">
    <property type="term" value="P:proteolysis"/>
    <property type="evidence" value="ECO:0007669"/>
    <property type="project" value="UniProtKB-KW"/>
</dbReference>
<dbReference type="SMART" id="SM00020">
    <property type="entry name" value="Tryp_SPc"/>
    <property type="match status" value="1"/>
</dbReference>
<evidence type="ECO:0000256" key="1">
    <source>
        <dbReference type="ARBA" id="ARBA00022670"/>
    </source>
</evidence>
<dbReference type="PROSITE" id="PS50240">
    <property type="entry name" value="TRYPSIN_DOM"/>
    <property type="match status" value="1"/>
</dbReference>
<evidence type="ECO:0000313" key="13">
    <source>
        <dbReference type="RefSeq" id="XP_037884766.1"/>
    </source>
</evidence>
<evidence type="ECO:0000259" key="10">
    <source>
        <dbReference type="PROSITE" id="PS50240"/>
    </source>
</evidence>
<protein>
    <submittedName>
        <fullName evidence="13">Serine protease easter-like</fullName>
    </submittedName>
</protein>
<organism evidence="12 13">
    <name type="scientific">Glossina fuscipes</name>
    <dbReference type="NCBI Taxonomy" id="7396"/>
    <lineage>
        <taxon>Eukaryota</taxon>
        <taxon>Metazoa</taxon>
        <taxon>Ecdysozoa</taxon>
        <taxon>Arthropoda</taxon>
        <taxon>Hexapoda</taxon>
        <taxon>Insecta</taxon>
        <taxon>Pterygota</taxon>
        <taxon>Neoptera</taxon>
        <taxon>Endopterygota</taxon>
        <taxon>Diptera</taxon>
        <taxon>Brachycera</taxon>
        <taxon>Muscomorpha</taxon>
        <taxon>Hippoboscoidea</taxon>
        <taxon>Glossinidae</taxon>
        <taxon>Glossina</taxon>
    </lineage>
</organism>
<proteinExistence type="inferred from homology"/>
<accession>A0A8U0WIS1</accession>
<evidence type="ECO:0000256" key="3">
    <source>
        <dbReference type="ARBA" id="ARBA00022801"/>
    </source>
</evidence>
<keyword evidence="8" id="KW-0325">Glycoprotein</keyword>
<dbReference type="Gene3D" id="3.30.1640.30">
    <property type="match status" value="1"/>
</dbReference>
<feature type="domain" description="Peptidase S1" evidence="10">
    <location>
        <begin position="222"/>
        <end position="478"/>
    </location>
</feature>
<keyword evidence="2" id="KW-0732">Signal</keyword>
<dbReference type="PANTHER" id="PTHR24256">
    <property type="entry name" value="TRYPTASE-RELATED"/>
    <property type="match status" value="1"/>
</dbReference>
<evidence type="ECO:0000256" key="6">
    <source>
        <dbReference type="ARBA" id="ARBA00023145"/>
    </source>
</evidence>
<dbReference type="RefSeq" id="XP_037884766.1">
    <property type="nucleotide sequence ID" value="XM_038028838.1"/>
</dbReference>
<comment type="similarity">
    <text evidence="9">Belongs to the peptidase S1 family. CLIP subfamily.</text>
</comment>
<dbReference type="InterPro" id="IPR051487">
    <property type="entry name" value="Ser/Thr_Proteases_Immune/Dev"/>
</dbReference>